<gene>
    <name evidence="3" type="ORF">IU449_02325</name>
</gene>
<dbReference type="Pfam" id="PF00376">
    <property type="entry name" value="MerR"/>
    <property type="match status" value="1"/>
</dbReference>
<feature type="domain" description="HTH merR-type" evidence="2">
    <location>
        <begin position="1"/>
        <end position="69"/>
    </location>
</feature>
<dbReference type="InterPro" id="IPR009061">
    <property type="entry name" value="DNA-bd_dom_put_sf"/>
</dbReference>
<dbReference type="SUPFAM" id="SSF46955">
    <property type="entry name" value="Putative DNA-binding domain"/>
    <property type="match status" value="1"/>
</dbReference>
<dbReference type="PANTHER" id="PTHR30204:SF93">
    <property type="entry name" value="HTH MERR-TYPE DOMAIN-CONTAINING PROTEIN"/>
    <property type="match status" value="1"/>
</dbReference>
<dbReference type="PRINTS" id="PR00040">
    <property type="entry name" value="HTHMERR"/>
</dbReference>
<evidence type="ECO:0000313" key="3">
    <source>
        <dbReference type="EMBL" id="MBF6353391.1"/>
    </source>
</evidence>
<reference evidence="3 4" key="1">
    <citation type="submission" date="2020-10" db="EMBL/GenBank/DDBJ databases">
        <title>Identification of Nocardia species via Next-generation sequencing and recognition of intraspecies genetic diversity.</title>
        <authorList>
            <person name="Li P."/>
            <person name="Li P."/>
            <person name="Lu B."/>
        </authorList>
    </citation>
    <scope>NUCLEOTIDE SEQUENCE [LARGE SCALE GENOMIC DNA]</scope>
    <source>
        <strain evidence="3 4">BJ06-0143</strain>
    </source>
</reference>
<dbReference type="SMART" id="SM00422">
    <property type="entry name" value="HTH_MERR"/>
    <property type="match status" value="1"/>
</dbReference>
<dbReference type="PANTHER" id="PTHR30204">
    <property type="entry name" value="REDOX-CYCLING DRUG-SENSING TRANSCRIPTIONAL ACTIVATOR SOXR"/>
    <property type="match status" value="1"/>
</dbReference>
<dbReference type="CDD" id="cd00592">
    <property type="entry name" value="HTH_MerR-like"/>
    <property type="match status" value="1"/>
</dbReference>
<evidence type="ECO:0000313" key="4">
    <source>
        <dbReference type="Proteomes" id="UP000707731"/>
    </source>
</evidence>
<dbReference type="Proteomes" id="UP000707731">
    <property type="component" value="Unassembled WGS sequence"/>
</dbReference>
<name>A0ABS0D4L7_9NOCA</name>
<sequence>MRIGQLAEAAGTTTRTVRHYHRLGLLPEPRRLANGYREYTVGDLVRLMRIRWLVASGVPLGSVAAVSAERMSSADERDVVADLRAVLEAVESEQAVLARRHARLTAMLAEAERGHPVSALPGELVTALNGAVDSASSPAVGAALRLERDLLEAVVLTGAAPEALVSGFSAMLGDAEARADYLALLSDWAEMEGLEPDSVVAAGRIDALVHRMLEFHDRGGGIDVGMAETAGAESGAFSLEEIVPDRAQRAVVRRFLEELSARSVMRSSG</sequence>
<dbReference type="Gene3D" id="1.10.1660.10">
    <property type="match status" value="1"/>
</dbReference>
<keyword evidence="1" id="KW-0238">DNA-binding</keyword>
<organism evidence="3 4">
    <name type="scientific">Nocardia higoensis</name>
    <dbReference type="NCBI Taxonomy" id="228599"/>
    <lineage>
        <taxon>Bacteria</taxon>
        <taxon>Bacillati</taxon>
        <taxon>Actinomycetota</taxon>
        <taxon>Actinomycetes</taxon>
        <taxon>Mycobacteriales</taxon>
        <taxon>Nocardiaceae</taxon>
        <taxon>Nocardia</taxon>
    </lineage>
</organism>
<dbReference type="PROSITE" id="PS50937">
    <property type="entry name" value="HTH_MERR_2"/>
    <property type="match status" value="1"/>
</dbReference>
<protein>
    <submittedName>
        <fullName evidence="3">MerR family transcriptional regulator</fullName>
    </submittedName>
</protein>
<dbReference type="EMBL" id="JADLQN010000001">
    <property type="protein sequence ID" value="MBF6353391.1"/>
    <property type="molecule type" value="Genomic_DNA"/>
</dbReference>
<keyword evidence="4" id="KW-1185">Reference proteome</keyword>
<dbReference type="InterPro" id="IPR047057">
    <property type="entry name" value="MerR_fam"/>
</dbReference>
<evidence type="ECO:0000256" key="1">
    <source>
        <dbReference type="ARBA" id="ARBA00023125"/>
    </source>
</evidence>
<dbReference type="RefSeq" id="WP_195000311.1">
    <property type="nucleotide sequence ID" value="NZ_JADLQN010000001.1"/>
</dbReference>
<proteinExistence type="predicted"/>
<evidence type="ECO:0000259" key="2">
    <source>
        <dbReference type="PROSITE" id="PS50937"/>
    </source>
</evidence>
<comment type="caution">
    <text evidence="3">The sequence shown here is derived from an EMBL/GenBank/DDBJ whole genome shotgun (WGS) entry which is preliminary data.</text>
</comment>
<accession>A0ABS0D4L7</accession>
<dbReference type="InterPro" id="IPR000551">
    <property type="entry name" value="MerR-type_HTH_dom"/>
</dbReference>